<dbReference type="Gene3D" id="3.90.420.10">
    <property type="entry name" value="Oxidoreductase, molybdopterin-binding domain"/>
    <property type="match status" value="1"/>
</dbReference>
<feature type="compositionally biased region" description="Basic residues" evidence="1">
    <location>
        <begin position="233"/>
        <end position="242"/>
    </location>
</feature>
<reference evidence="3 4" key="1">
    <citation type="submission" date="2019-06" db="EMBL/GenBank/DDBJ databases">
        <title>Whole genome shotgun sequence of Brevibacillus formosus NBRC 15716.</title>
        <authorList>
            <person name="Hosoyama A."/>
            <person name="Uohara A."/>
            <person name="Ohji S."/>
            <person name="Ichikawa N."/>
        </authorList>
    </citation>
    <scope>NUCLEOTIDE SEQUENCE [LARGE SCALE GENOMIC DNA]</scope>
    <source>
        <strain evidence="3 4">NBRC 15716</strain>
    </source>
</reference>
<gene>
    <name evidence="3" type="primary">yuiH_1</name>
    <name evidence="3" type="ORF">BFO01nite_10530</name>
</gene>
<dbReference type="EMBL" id="BJOL01000006">
    <property type="protein sequence ID" value="GED56921.1"/>
    <property type="molecule type" value="Genomic_DNA"/>
</dbReference>
<feature type="region of interest" description="Disordered" evidence="1">
    <location>
        <begin position="220"/>
        <end position="242"/>
    </location>
</feature>
<organism evidence="3 4">
    <name type="scientific">Brevibacillus formosus</name>
    <dbReference type="NCBI Taxonomy" id="54913"/>
    <lineage>
        <taxon>Bacteria</taxon>
        <taxon>Bacillati</taxon>
        <taxon>Bacillota</taxon>
        <taxon>Bacilli</taxon>
        <taxon>Bacillales</taxon>
        <taxon>Paenibacillaceae</taxon>
        <taxon>Brevibacillus</taxon>
    </lineage>
</organism>
<dbReference type="SUPFAM" id="SSF56524">
    <property type="entry name" value="Oxidoreductase molybdopterin-binding domain"/>
    <property type="match status" value="1"/>
</dbReference>
<dbReference type="Proteomes" id="UP000319498">
    <property type="component" value="Unassembled WGS sequence"/>
</dbReference>
<dbReference type="InterPro" id="IPR000572">
    <property type="entry name" value="OxRdtase_Mopterin-bd_dom"/>
</dbReference>
<evidence type="ECO:0000259" key="2">
    <source>
        <dbReference type="Pfam" id="PF00174"/>
    </source>
</evidence>
<comment type="caution">
    <text evidence="3">The sequence shown here is derived from an EMBL/GenBank/DDBJ whole genome shotgun (WGS) entry which is preliminary data.</text>
</comment>
<dbReference type="PANTHER" id="PTHR43032">
    <property type="entry name" value="PROTEIN-METHIONINE-SULFOXIDE REDUCTASE"/>
    <property type="match status" value="1"/>
</dbReference>
<dbReference type="InterPro" id="IPR036374">
    <property type="entry name" value="OxRdtase_Mopterin-bd_sf"/>
</dbReference>
<dbReference type="CDD" id="cd02109">
    <property type="entry name" value="arch_bact_SO_family_Moco"/>
    <property type="match status" value="1"/>
</dbReference>
<sequence length="242" mass="28217">MNKADRIKRMKVPAPVGPGLAKRLPPGQILTERFPILHEGDVPVYDMNEWTLRVFGEVDQEVTLSYEEIMAMPQVTVTSDIHCVTRWSRFDNAFTGVRFRDFLQAIGVTPRANFVMLHGDHDYTANVPLADLERDDVLLAHSFDGERLTDKHGWPLRLVVPHLYFWKSVKWIRGIEFMTENKPGFWEQNGFHLIADPFREERFSGEALPIPEDEWEKKEFDCDVDKSKDRSRTTPKARHRVR</sequence>
<evidence type="ECO:0000256" key="1">
    <source>
        <dbReference type="SAM" id="MobiDB-lite"/>
    </source>
</evidence>
<dbReference type="Pfam" id="PF00174">
    <property type="entry name" value="Oxidored_molyb"/>
    <property type="match status" value="1"/>
</dbReference>
<evidence type="ECO:0000313" key="3">
    <source>
        <dbReference type="EMBL" id="GED56921.1"/>
    </source>
</evidence>
<accession>A0ABQ0T0M6</accession>
<feature type="domain" description="Oxidoreductase molybdopterin-binding" evidence="2">
    <location>
        <begin position="40"/>
        <end position="186"/>
    </location>
</feature>
<keyword evidence="4" id="KW-1185">Reference proteome</keyword>
<proteinExistence type="predicted"/>
<evidence type="ECO:0000313" key="4">
    <source>
        <dbReference type="Proteomes" id="UP000319498"/>
    </source>
</evidence>
<feature type="compositionally biased region" description="Basic and acidic residues" evidence="1">
    <location>
        <begin position="220"/>
        <end position="232"/>
    </location>
</feature>
<dbReference type="PANTHER" id="PTHR43032:SF4">
    <property type="entry name" value="OXIDOREDUCTASE MOLYBDOPTERIN-BINDING DOMAIN-CONTAINING PROTEIN"/>
    <property type="match status" value="1"/>
</dbReference>
<protein>
    <submittedName>
        <fullName evidence="3">Oxidoreductase YuiH</fullName>
    </submittedName>
</protein>
<name>A0ABQ0T0M6_9BACL</name>